<evidence type="ECO:0000313" key="11">
    <source>
        <dbReference type="EMBL" id="TQM61424.1"/>
    </source>
</evidence>
<dbReference type="AlphaFoldDB" id="A0A543HT16"/>
<proteinExistence type="predicted"/>
<dbReference type="GO" id="GO:0140359">
    <property type="term" value="F:ABC-type transporter activity"/>
    <property type="evidence" value="ECO:0007669"/>
    <property type="project" value="InterPro"/>
</dbReference>
<feature type="transmembrane region" description="Helical" evidence="8">
    <location>
        <begin position="43"/>
        <end position="67"/>
    </location>
</feature>
<dbReference type="GO" id="GO:0016887">
    <property type="term" value="F:ATP hydrolysis activity"/>
    <property type="evidence" value="ECO:0007669"/>
    <property type="project" value="InterPro"/>
</dbReference>
<dbReference type="SMART" id="SM00382">
    <property type="entry name" value="AAA"/>
    <property type="match status" value="1"/>
</dbReference>
<dbReference type="SUPFAM" id="SSF90123">
    <property type="entry name" value="ABC transporter transmembrane region"/>
    <property type="match status" value="1"/>
</dbReference>
<dbReference type="GO" id="GO:0034775">
    <property type="term" value="P:glutathione transmembrane transport"/>
    <property type="evidence" value="ECO:0007669"/>
    <property type="project" value="InterPro"/>
</dbReference>
<evidence type="ECO:0000313" key="12">
    <source>
        <dbReference type="Proteomes" id="UP000318331"/>
    </source>
</evidence>
<dbReference type="GO" id="GO:0005886">
    <property type="term" value="C:plasma membrane"/>
    <property type="evidence" value="ECO:0007669"/>
    <property type="project" value="UniProtKB-SubCell"/>
</dbReference>
<dbReference type="InterPro" id="IPR027417">
    <property type="entry name" value="P-loop_NTPase"/>
</dbReference>
<evidence type="ECO:0000256" key="2">
    <source>
        <dbReference type="ARBA" id="ARBA00022692"/>
    </source>
</evidence>
<dbReference type="NCBIfam" id="TIGR02868">
    <property type="entry name" value="CydC"/>
    <property type="match status" value="1"/>
</dbReference>
<evidence type="ECO:0000256" key="5">
    <source>
        <dbReference type="ARBA" id="ARBA00022989"/>
    </source>
</evidence>
<organism evidence="11 12">
    <name type="scientific">Klugiella xanthotipulae</name>
    <dbReference type="NCBI Taxonomy" id="244735"/>
    <lineage>
        <taxon>Bacteria</taxon>
        <taxon>Bacillati</taxon>
        <taxon>Actinomycetota</taxon>
        <taxon>Actinomycetes</taxon>
        <taxon>Micrococcales</taxon>
        <taxon>Microbacteriaceae</taxon>
        <taxon>Klugiella</taxon>
    </lineage>
</organism>
<dbReference type="GO" id="GO:0005524">
    <property type="term" value="F:ATP binding"/>
    <property type="evidence" value="ECO:0007669"/>
    <property type="project" value="UniProtKB-KW"/>
</dbReference>
<evidence type="ECO:0000259" key="9">
    <source>
        <dbReference type="PROSITE" id="PS50893"/>
    </source>
</evidence>
<evidence type="ECO:0000256" key="1">
    <source>
        <dbReference type="ARBA" id="ARBA00004651"/>
    </source>
</evidence>
<dbReference type="InterPro" id="IPR036640">
    <property type="entry name" value="ABC1_TM_sf"/>
</dbReference>
<dbReference type="PANTHER" id="PTHR24221">
    <property type="entry name" value="ATP-BINDING CASSETTE SUB-FAMILY B"/>
    <property type="match status" value="1"/>
</dbReference>
<name>A0A543HT16_9MICO</name>
<dbReference type="Pfam" id="PF00005">
    <property type="entry name" value="ABC_tran"/>
    <property type="match status" value="1"/>
</dbReference>
<keyword evidence="6 8" id="KW-0472">Membrane</keyword>
<comment type="subcellular location">
    <subcellularLocation>
        <location evidence="1">Cell membrane</location>
        <topology evidence="1">Multi-pass membrane protein</topology>
    </subcellularLocation>
</comment>
<keyword evidence="12" id="KW-1185">Reference proteome</keyword>
<dbReference type="CDD" id="cd03228">
    <property type="entry name" value="ABCC_MRP_Like"/>
    <property type="match status" value="1"/>
</dbReference>
<dbReference type="PROSITE" id="PS50929">
    <property type="entry name" value="ABC_TM1F"/>
    <property type="match status" value="1"/>
</dbReference>
<keyword evidence="3" id="KW-0547">Nucleotide-binding</keyword>
<feature type="transmembrane region" description="Helical" evidence="8">
    <location>
        <begin position="296"/>
        <end position="320"/>
    </location>
</feature>
<keyword evidence="2 8" id="KW-0812">Transmembrane</keyword>
<reference evidence="11 12" key="1">
    <citation type="submission" date="2019-06" db="EMBL/GenBank/DDBJ databases">
        <title>Sequencing the genomes of 1000 actinobacteria strains.</title>
        <authorList>
            <person name="Klenk H.-P."/>
        </authorList>
    </citation>
    <scope>NUCLEOTIDE SEQUENCE [LARGE SCALE GENOMIC DNA]</scope>
    <source>
        <strain evidence="11 12">DSM 18031</strain>
    </source>
</reference>
<keyword evidence="5 8" id="KW-1133">Transmembrane helix</keyword>
<dbReference type="InterPro" id="IPR011527">
    <property type="entry name" value="ABC1_TM_dom"/>
</dbReference>
<feature type="transmembrane region" description="Helical" evidence="8">
    <location>
        <begin position="257"/>
        <end position="284"/>
    </location>
</feature>
<dbReference type="SUPFAM" id="SSF52540">
    <property type="entry name" value="P-loop containing nucleoside triphosphate hydrolases"/>
    <property type="match status" value="1"/>
</dbReference>
<dbReference type="PROSITE" id="PS00211">
    <property type="entry name" value="ABC_TRANSPORTER_1"/>
    <property type="match status" value="1"/>
</dbReference>
<comment type="caution">
    <text evidence="11">The sequence shown here is derived from an EMBL/GenBank/DDBJ whole genome shotgun (WGS) entry which is preliminary data.</text>
</comment>
<feature type="region of interest" description="Disordered" evidence="7">
    <location>
        <begin position="1"/>
        <end position="21"/>
    </location>
</feature>
<dbReference type="Gene3D" id="1.20.1560.10">
    <property type="entry name" value="ABC transporter type 1, transmembrane domain"/>
    <property type="match status" value="1"/>
</dbReference>
<dbReference type="PROSITE" id="PS50893">
    <property type="entry name" value="ABC_TRANSPORTER_2"/>
    <property type="match status" value="1"/>
</dbReference>
<dbReference type="GO" id="GO:0045454">
    <property type="term" value="P:cell redox homeostasis"/>
    <property type="evidence" value="ECO:0007669"/>
    <property type="project" value="InterPro"/>
</dbReference>
<evidence type="ECO:0000259" key="10">
    <source>
        <dbReference type="PROSITE" id="PS50929"/>
    </source>
</evidence>
<evidence type="ECO:0000256" key="4">
    <source>
        <dbReference type="ARBA" id="ARBA00022840"/>
    </source>
</evidence>
<dbReference type="Gene3D" id="3.40.50.300">
    <property type="entry name" value="P-loop containing nucleotide triphosphate hydrolases"/>
    <property type="match status" value="1"/>
</dbReference>
<accession>A0A543HT16</accession>
<dbReference type="RefSeq" id="WP_141918535.1">
    <property type="nucleotide sequence ID" value="NZ_BAAAYS010000006.1"/>
</dbReference>
<feature type="compositionally biased region" description="Polar residues" evidence="7">
    <location>
        <begin position="1"/>
        <end position="11"/>
    </location>
</feature>
<feature type="domain" description="ABC transmembrane type-1" evidence="10">
    <location>
        <begin position="42"/>
        <end position="323"/>
    </location>
</feature>
<keyword evidence="4 11" id="KW-0067">ATP-binding</keyword>
<dbReference type="InterPro" id="IPR003593">
    <property type="entry name" value="AAA+_ATPase"/>
</dbReference>
<gene>
    <name evidence="11" type="ORF">FB466_2378</name>
</gene>
<dbReference type="PANTHER" id="PTHR24221:SF654">
    <property type="entry name" value="ATP-BINDING CASSETTE SUB-FAMILY B MEMBER 6"/>
    <property type="match status" value="1"/>
</dbReference>
<dbReference type="InterPro" id="IPR017871">
    <property type="entry name" value="ABC_transporter-like_CS"/>
</dbReference>
<dbReference type="Pfam" id="PF00664">
    <property type="entry name" value="ABC_membrane"/>
    <property type="match status" value="1"/>
</dbReference>
<sequence length="580" mass="60496">MSASASVPSSDHGSDTSRRPAAADVAGILSSALPPRKRFAPGLILAALGDFSAVVLLGLSMWLIVRAAEQPPILYLNFAVVGVRACAIGRAAFRYGDRLASHDAAFRQLSTLRVSFYERLLPIAPAGLRATSRGDLLSRVVRDVDELQNYPLRVVQPVISSGIVLVLSVVTVGIISFPAALVFTVCLILASMASVWANRAISAASERRISALRGRLADAILDVLASLDVLTLFGALEQRLGLVQRADDDLRRAERRRAIGSGVAAAVVSLLAGAATVLTLVLTAGSVSSGALGAPLFGAIVMVPAAVFEVFAAVPIALAARRQVVASAYRLSTAVPDELPSGIPADSADGDVSEVDEVNLLVELAGLSAHHPGSTEYALREVNLRVAPGDRLLIEGASGAGKTTLAQVLVRFIDYEGSYQIRGVEARKLSHAAVRGVVGLCEQSPYLFDSDIRQNLKFAAEDATDDRLMEVLTRVGLGEWVADRGGLSARVGESGALVSGGQAQRIALARALLAGFPVIVFDEPTANVDPDQADALIADILALAEGGDRAVIIISHTPVPRDAVSATLRLAAGRVTASTG</sequence>
<evidence type="ECO:0000256" key="7">
    <source>
        <dbReference type="SAM" id="MobiDB-lite"/>
    </source>
</evidence>
<dbReference type="InterPro" id="IPR003439">
    <property type="entry name" value="ABC_transporter-like_ATP-bd"/>
</dbReference>
<feature type="transmembrane region" description="Helical" evidence="8">
    <location>
        <begin position="73"/>
        <end position="93"/>
    </location>
</feature>
<dbReference type="InterPro" id="IPR014223">
    <property type="entry name" value="ABC_CydC/D"/>
</dbReference>
<dbReference type="InterPro" id="IPR039421">
    <property type="entry name" value="Type_1_exporter"/>
</dbReference>
<feature type="transmembrane region" description="Helical" evidence="8">
    <location>
        <begin position="163"/>
        <end position="196"/>
    </location>
</feature>
<feature type="domain" description="ABC transporter" evidence="9">
    <location>
        <begin position="362"/>
        <end position="579"/>
    </location>
</feature>
<evidence type="ECO:0000256" key="3">
    <source>
        <dbReference type="ARBA" id="ARBA00022741"/>
    </source>
</evidence>
<protein>
    <submittedName>
        <fullName evidence="11">ATP-binding cassette subfamily C protein CydC</fullName>
    </submittedName>
</protein>
<evidence type="ECO:0000256" key="6">
    <source>
        <dbReference type="ARBA" id="ARBA00023136"/>
    </source>
</evidence>
<dbReference type="Proteomes" id="UP000318331">
    <property type="component" value="Unassembled WGS sequence"/>
</dbReference>
<dbReference type="OrthoDB" id="3237158at2"/>
<dbReference type="EMBL" id="VFPN01000003">
    <property type="protein sequence ID" value="TQM61424.1"/>
    <property type="molecule type" value="Genomic_DNA"/>
</dbReference>
<evidence type="ECO:0000256" key="8">
    <source>
        <dbReference type="SAM" id="Phobius"/>
    </source>
</evidence>